<dbReference type="AlphaFoldDB" id="A0A5E4FQ52"/>
<evidence type="ECO:0000256" key="1">
    <source>
        <dbReference type="SAM" id="Phobius"/>
    </source>
</evidence>
<keyword evidence="1" id="KW-0472">Membrane</keyword>
<gene>
    <name evidence="2" type="ORF">ALMOND_2B021734</name>
</gene>
<dbReference type="EMBL" id="CABIKO010000169">
    <property type="protein sequence ID" value="VVA29606.1"/>
    <property type="molecule type" value="Genomic_DNA"/>
</dbReference>
<name>A0A5E4FQ52_PRUDU</name>
<protein>
    <submittedName>
        <fullName evidence="2">Uncharacterized protein</fullName>
    </submittedName>
</protein>
<keyword evidence="1" id="KW-1133">Transmembrane helix</keyword>
<feature type="transmembrane region" description="Helical" evidence="1">
    <location>
        <begin position="121"/>
        <end position="138"/>
    </location>
</feature>
<evidence type="ECO:0000313" key="3">
    <source>
        <dbReference type="Proteomes" id="UP000327085"/>
    </source>
</evidence>
<dbReference type="Proteomes" id="UP000327085">
    <property type="component" value="Chromosome 4"/>
</dbReference>
<sequence>MKPSLSFLITEYCPVFRSNRCPLLLYKFHFFSTSCRSWVRNYVCSIFSDLLINCIAEFPVMDICVFGKLGSDLFRYTLKIVCFWQAKHLILVSLRKKKNEKHLTLVTIFCNTFSKFLSFKLTNIVNIFVFVFLVSLPVES</sequence>
<reference evidence="3" key="1">
    <citation type="journal article" date="2020" name="Plant J.">
        <title>Transposons played a major role in the diversification between the closely related almond and peach genomes: results from the almond genome sequence.</title>
        <authorList>
            <person name="Alioto T."/>
            <person name="Alexiou K.G."/>
            <person name="Bardil A."/>
            <person name="Barteri F."/>
            <person name="Castanera R."/>
            <person name="Cruz F."/>
            <person name="Dhingra A."/>
            <person name="Duval H."/>
            <person name="Fernandez I Marti A."/>
            <person name="Frias L."/>
            <person name="Galan B."/>
            <person name="Garcia J.L."/>
            <person name="Howad W."/>
            <person name="Gomez-Garrido J."/>
            <person name="Gut M."/>
            <person name="Julca I."/>
            <person name="Morata J."/>
            <person name="Puigdomenech P."/>
            <person name="Ribeca P."/>
            <person name="Rubio Cabetas M.J."/>
            <person name="Vlasova A."/>
            <person name="Wirthensohn M."/>
            <person name="Garcia-Mas J."/>
            <person name="Gabaldon T."/>
            <person name="Casacuberta J.M."/>
            <person name="Arus P."/>
        </authorList>
    </citation>
    <scope>NUCLEOTIDE SEQUENCE [LARGE SCALE GENOMIC DNA]</scope>
    <source>
        <strain evidence="3">cv. Texas</strain>
    </source>
</reference>
<dbReference type="Gramene" id="VVA29606">
    <property type="protein sequence ID" value="VVA29606"/>
    <property type="gene ID" value="Prudul26B021734"/>
</dbReference>
<proteinExistence type="predicted"/>
<accession>A0A5E4FQ52</accession>
<evidence type="ECO:0000313" key="2">
    <source>
        <dbReference type="EMBL" id="VVA29606.1"/>
    </source>
</evidence>
<dbReference type="InParanoid" id="A0A5E4FQ52"/>
<keyword evidence="1" id="KW-0812">Transmembrane</keyword>
<organism evidence="2 3">
    <name type="scientific">Prunus dulcis</name>
    <name type="common">Almond</name>
    <name type="synonym">Amygdalus dulcis</name>
    <dbReference type="NCBI Taxonomy" id="3755"/>
    <lineage>
        <taxon>Eukaryota</taxon>
        <taxon>Viridiplantae</taxon>
        <taxon>Streptophyta</taxon>
        <taxon>Embryophyta</taxon>
        <taxon>Tracheophyta</taxon>
        <taxon>Spermatophyta</taxon>
        <taxon>Magnoliopsida</taxon>
        <taxon>eudicotyledons</taxon>
        <taxon>Gunneridae</taxon>
        <taxon>Pentapetalae</taxon>
        <taxon>rosids</taxon>
        <taxon>fabids</taxon>
        <taxon>Rosales</taxon>
        <taxon>Rosaceae</taxon>
        <taxon>Amygdaloideae</taxon>
        <taxon>Amygdaleae</taxon>
        <taxon>Prunus</taxon>
    </lineage>
</organism>